<organism evidence="3">
    <name type="scientific">Photinus pyralis</name>
    <name type="common">Common eastern firefly</name>
    <name type="synonym">Lampyris pyralis</name>
    <dbReference type="NCBI Taxonomy" id="7054"/>
    <lineage>
        <taxon>Eukaryota</taxon>
        <taxon>Metazoa</taxon>
        <taxon>Ecdysozoa</taxon>
        <taxon>Arthropoda</taxon>
        <taxon>Hexapoda</taxon>
        <taxon>Insecta</taxon>
        <taxon>Pterygota</taxon>
        <taxon>Neoptera</taxon>
        <taxon>Endopterygota</taxon>
        <taxon>Coleoptera</taxon>
        <taxon>Polyphaga</taxon>
        <taxon>Elateriformia</taxon>
        <taxon>Elateroidea</taxon>
        <taxon>Lampyridae</taxon>
        <taxon>Lampyrinae</taxon>
        <taxon>Photinus</taxon>
    </lineage>
</organism>
<protein>
    <submittedName>
        <fullName evidence="3">Uncharacterized protein</fullName>
    </submittedName>
</protein>
<evidence type="ECO:0000313" key="5">
    <source>
        <dbReference type="Proteomes" id="UP000327044"/>
    </source>
</evidence>
<reference evidence="3" key="1">
    <citation type="journal article" date="2016" name="Sci. Rep.">
        <title>Molecular characterization of firefly nuptial gifts: a multi-omics approach sheds light on postcopulatory sexual selection.</title>
        <authorList>
            <person name="Al-Wathiqui N."/>
            <person name="Fallon T.R."/>
            <person name="South A."/>
            <person name="Weng J.K."/>
            <person name="Lewis S.M."/>
        </authorList>
    </citation>
    <scope>NUCLEOTIDE SEQUENCE</scope>
</reference>
<evidence type="ECO:0000256" key="2">
    <source>
        <dbReference type="SAM" id="MobiDB-lite"/>
    </source>
</evidence>
<dbReference type="InParanoid" id="A0A1Y1JTL7"/>
<dbReference type="AlphaFoldDB" id="A0A1Y1JTL7"/>
<dbReference type="EMBL" id="VVIM01000002">
    <property type="protein sequence ID" value="KAB0801883.1"/>
    <property type="molecule type" value="Genomic_DNA"/>
</dbReference>
<evidence type="ECO:0000256" key="1">
    <source>
        <dbReference type="SAM" id="Coils"/>
    </source>
</evidence>
<sequence>MDSFCELPRSAPKPSTIGKVPIIASAPIVPEVSMIFPNRSKTTDSTADSVYLSYKAWKDHNKKDNSQVGNNKGCSQNSQRKQLRFDNISLERTPEMSAQPTNRPEPTHFTQNKNIPFNQIYMANIPNKQLELSILDSNPSHMKNIENIDPNIPAADMPTRHYLNVEKVVTESKSNKAKQDQFSTAYDSWFSKERLPRFRGTNESGITEKNRVVDLYNQKTDPTISSDPVSGFSHNAISTRDNVGGCNCQRDNNDQTIKDLLKIIQQLNEQIIILQKQVTTLLNNQVPSNPRQTVPTDNYNIFNEDYKTNLQSDQHHHGFLPKKPGLQQISLDVMTSFEVSIRRPPNSNKMCNNLPYPPKICEINETECNSSNGNILDGIPKPNDTDLSFSLSEPQLQVRENCPTPVNSIRVDMKDYSSDSEEDEIANPAWTFYNNIMAQVNHILKKSGIQPTNIPPCEVELDSNDVRKQKMMRKVKQATIKHLNSIGVHIPSTEATDEFDEPSMCNQNDVSFAVKQLLMKYLPNDQLTRVAHNKQGYQNVKQSANIKRRPEFSIATVQYMQKYNLLNEKPEAVSAPIHILEPKPHFDRILDVTAIKKQPKLL</sequence>
<evidence type="ECO:0000313" key="3">
    <source>
        <dbReference type="EMBL" id="JAV52652.1"/>
    </source>
</evidence>
<dbReference type="EMBL" id="GEZM01101440">
    <property type="protein sequence ID" value="JAV52652.1"/>
    <property type="molecule type" value="Transcribed_RNA"/>
</dbReference>
<proteinExistence type="predicted"/>
<feature type="coiled-coil region" evidence="1">
    <location>
        <begin position="250"/>
        <end position="284"/>
    </location>
</feature>
<feature type="compositionally biased region" description="Polar residues" evidence="2">
    <location>
        <begin position="66"/>
        <end position="80"/>
    </location>
</feature>
<evidence type="ECO:0000313" key="4">
    <source>
        <dbReference type="EMBL" id="KAB0801883.1"/>
    </source>
</evidence>
<reference evidence="4" key="3">
    <citation type="submission" date="2019-08" db="EMBL/GenBank/DDBJ databases">
        <authorList>
            <consortium name="Photinus pyralis genome working group"/>
            <person name="Fallon T.R."/>
            <person name="Sander Lower S.E."/>
            <person name="Weng J.-K."/>
        </authorList>
    </citation>
    <scope>NUCLEOTIDE SEQUENCE</scope>
    <source>
        <strain evidence="4">1611_PpyrPB1</strain>
        <tissue evidence="4">Whole body</tissue>
    </source>
</reference>
<accession>A0A1Y1JTL7</accession>
<feature type="compositionally biased region" description="Polar residues" evidence="2">
    <location>
        <begin position="96"/>
        <end position="110"/>
    </location>
</feature>
<keyword evidence="1" id="KW-0175">Coiled coil</keyword>
<dbReference type="OrthoDB" id="76173at2759"/>
<name>A0A1Y1JTL7_PHOPY</name>
<reference evidence="4 5" key="2">
    <citation type="journal article" date="2018" name="Elife">
        <title>Firefly genomes illuminate parallel origins of bioluminescence in beetles.</title>
        <authorList>
            <person name="Fallon T.R."/>
            <person name="Lower S.E."/>
            <person name="Chang C.H."/>
            <person name="Bessho-Uehara M."/>
            <person name="Martin G.J."/>
            <person name="Bewick A.J."/>
            <person name="Behringer M."/>
            <person name="Debat H.J."/>
            <person name="Wong I."/>
            <person name="Day J.C."/>
            <person name="Suvorov A."/>
            <person name="Silva C.J."/>
            <person name="Stanger-Hall K.F."/>
            <person name="Hall D.W."/>
            <person name="Schmitz R.J."/>
            <person name="Nelson D.R."/>
            <person name="Lewis S.M."/>
            <person name="Shigenobu S."/>
            <person name="Bybee S.M."/>
            <person name="Larracuente A.M."/>
            <person name="Oba Y."/>
            <person name="Weng J.K."/>
        </authorList>
    </citation>
    <scope>NUCLEOTIDE SEQUENCE [LARGE SCALE GENOMIC DNA]</scope>
    <source>
        <strain evidence="4">1611_PpyrPB1</strain>
        <tissue evidence="4">Whole body</tissue>
    </source>
</reference>
<keyword evidence="5" id="KW-1185">Reference proteome</keyword>
<feature type="region of interest" description="Disordered" evidence="2">
    <location>
        <begin position="61"/>
        <end position="110"/>
    </location>
</feature>
<dbReference type="Proteomes" id="UP000327044">
    <property type="component" value="Unassembled WGS sequence"/>
</dbReference>
<gene>
    <name evidence="4" type="ORF">PPYR_04069</name>
</gene>